<organism evidence="1 2">
    <name type="scientific">Gracilariopsis chorda</name>
    <dbReference type="NCBI Taxonomy" id="448386"/>
    <lineage>
        <taxon>Eukaryota</taxon>
        <taxon>Rhodophyta</taxon>
        <taxon>Florideophyceae</taxon>
        <taxon>Rhodymeniophycidae</taxon>
        <taxon>Gracilariales</taxon>
        <taxon>Gracilariaceae</taxon>
        <taxon>Gracilariopsis</taxon>
    </lineage>
</organism>
<protein>
    <submittedName>
        <fullName evidence="1">Uncharacterized protein</fullName>
    </submittedName>
</protein>
<keyword evidence="2" id="KW-1185">Reference proteome</keyword>
<name>A0A2V3IRA3_9FLOR</name>
<evidence type="ECO:0000313" key="1">
    <source>
        <dbReference type="EMBL" id="PXF44646.1"/>
    </source>
</evidence>
<proteinExistence type="predicted"/>
<comment type="caution">
    <text evidence="1">The sequence shown here is derived from an EMBL/GenBank/DDBJ whole genome shotgun (WGS) entry which is preliminary data.</text>
</comment>
<dbReference type="Proteomes" id="UP000247409">
    <property type="component" value="Unassembled WGS sequence"/>
</dbReference>
<dbReference type="AlphaFoldDB" id="A0A2V3IRA3"/>
<reference evidence="1 2" key="1">
    <citation type="journal article" date="2018" name="Mol. Biol. Evol.">
        <title>Analysis of the draft genome of the red seaweed Gracilariopsis chorda provides insights into genome size evolution in Rhodophyta.</title>
        <authorList>
            <person name="Lee J."/>
            <person name="Yang E.C."/>
            <person name="Graf L."/>
            <person name="Yang J.H."/>
            <person name="Qiu H."/>
            <person name="Zel Zion U."/>
            <person name="Chan C.X."/>
            <person name="Stephens T.G."/>
            <person name="Weber A.P.M."/>
            <person name="Boo G.H."/>
            <person name="Boo S.M."/>
            <person name="Kim K.M."/>
            <person name="Shin Y."/>
            <person name="Jung M."/>
            <person name="Lee S.J."/>
            <person name="Yim H.S."/>
            <person name="Lee J.H."/>
            <person name="Bhattacharya D."/>
            <person name="Yoon H.S."/>
        </authorList>
    </citation>
    <scope>NUCLEOTIDE SEQUENCE [LARGE SCALE GENOMIC DNA]</scope>
    <source>
        <strain evidence="1 2">SKKU-2015</strain>
        <tissue evidence="1">Whole body</tissue>
    </source>
</reference>
<sequence length="560" mass="62917">MEPFGPGISEARRFINTVLVNQDAIDPESVVIDANVCYSSRHCPRIIKVFGEEHDSISSLENAPLALMVFKMLNTNASIKAYDGKKVRDYEQLIDENGYIWSTSDSWRVAEYKKCEICAACKHKGRYFEVGDETEPYIYTLTRALDEIRETVPCVLEKDGYTVRLLKHYKDLLDKAFVVVGFGAMGATNCEVKLPLGFLTLQQGTLSCSSVVEGAEFVQRFCQAVTAMLKEEESIPAGSSDLHDTMFAEMYAATTELGGTEEAYSLMIARHVGCSWWSTEKVPDENMYNVWKIRQSEDVKALSIDWECVNTATLRRSHGPEPFHFAGRLDGTVVTGVFDTRFGRVCVPRQPEYLRLNGENEVEVFGPNGKKTLLMVNENGALVATTRKKLFLKRFKDVVRGIGISPVSLHFDFSSLGPLDYGGTEVATNILMGHYGDRALRYLLEMVHKARLLVSKNSPCKCYVPTGCLSDHGVYLAKAMPARAFENLVFCCKEVHGEVDENNIFWKPTEDGELFKLDKTAMNLTHMIETKDTVEILKLCQMMIHRDVGYDVVQNNHTAV</sequence>
<evidence type="ECO:0000313" key="2">
    <source>
        <dbReference type="Proteomes" id="UP000247409"/>
    </source>
</evidence>
<dbReference type="EMBL" id="NBIV01000084">
    <property type="protein sequence ID" value="PXF44646.1"/>
    <property type="molecule type" value="Genomic_DNA"/>
</dbReference>
<gene>
    <name evidence="1" type="ORF">BWQ96_05588</name>
</gene>
<accession>A0A2V3IRA3</accession>